<evidence type="ECO:0000313" key="2">
    <source>
        <dbReference type="Proteomes" id="UP001240984"/>
    </source>
</evidence>
<name>A0ABT9MX39_9ACTN</name>
<dbReference type="InterPro" id="IPR025591">
    <property type="entry name" value="RloB"/>
</dbReference>
<proteinExistence type="predicted"/>
<accession>A0ABT9MX39</accession>
<evidence type="ECO:0000313" key="1">
    <source>
        <dbReference type="EMBL" id="MDP9796007.1"/>
    </source>
</evidence>
<dbReference type="Proteomes" id="UP001240984">
    <property type="component" value="Unassembled WGS sequence"/>
</dbReference>
<gene>
    <name evidence="1" type="ORF">J2S43_004519</name>
</gene>
<dbReference type="EMBL" id="JAUSRA010000001">
    <property type="protein sequence ID" value="MDP9796007.1"/>
    <property type="molecule type" value="Genomic_DNA"/>
</dbReference>
<sequence>MCEGEKTEDMYFNGIRREYRLTTARITFIGLGADPLTVVKRAEQLKPDYDHAWAVFDIESAGPYGKQHAGLDAAVARADRAGIRCAISHPCFELWLILHFPAPCGVPQQ</sequence>
<dbReference type="Pfam" id="PF13707">
    <property type="entry name" value="RloB"/>
    <property type="match status" value="1"/>
</dbReference>
<dbReference type="RefSeq" id="WP_306832251.1">
    <property type="nucleotide sequence ID" value="NZ_JAUSRA010000001.1"/>
</dbReference>
<reference evidence="1 2" key="1">
    <citation type="submission" date="2023-07" db="EMBL/GenBank/DDBJ databases">
        <title>Sequencing the genomes of 1000 actinobacteria strains.</title>
        <authorList>
            <person name="Klenk H.-P."/>
        </authorList>
    </citation>
    <scope>NUCLEOTIDE SEQUENCE [LARGE SCALE GENOMIC DNA]</scope>
    <source>
        <strain evidence="1 2">DSM 44710</strain>
    </source>
</reference>
<comment type="caution">
    <text evidence="1">The sequence shown here is derived from an EMBL/GenBank/DDBJ whole genome shotgun (WGS) entry which is preliminary data.</text>
</comment>
<keyword evidence="2" id="KW-1185">Reference proteome</keyword>
<organism evidence="1 2">
    <name type="scientific">Catenuloplanes nepalensis</name>
    <dbReference type="NCBI Taxonomy" id="587533"/>
    <lineage>
        <taxon>Bacteria</taxon>
        <taxon>Bacillati</taxon>
        <taxon>Actinomycetota</taxon>
        <taxon>Actinomycetes</taxon>
        <taxon>Micromonosporales</taxon>
        <taxon>Micromonosporaceae</taxon>
        <taxon>Catenuloplanes</taxon>
    </lineage>
</organism>
<evidence type="ECO:0008006" key="3">
    <source>
        <dbReference type="Google" id="ProtNLM"/>
    </source>
</evidence>
<protein>
    <recommendedName>
        <fullName evidence="3">RloB domain-containing protein</fullName>
    </recommendedName>
</protein>